<dbReference type="CDD" id="cd00190">
    <property type="entry name" value="Tryp_SPc"/>
    <property type="match status" value="2"/>
</dbReference>
<name>A0ABQ7Q5E1_PLUXY</name>
<dbReference type="InterPro" id="IPR033116">
    <property type="entry name" value="TRYPSIN_SER"/>
</dbReference>
<dbReference type="SMART" id="SM00020">
    <property type="entry name" value="Tryp_SPc"/>
    <property type="match status" value="2"/>
</dbReference>
<evidence type="ECO:0000259" key="5">
    <source>
        <dbReference type="PROSITE" id="PS50240"/>
    </source>
</evidence>
<dbReference type="InterPro" id="IPR001254">
    <property type="entry name" value="Trypsin_dom"/>
</dbReference>
<reference evidence="6 7" key="1">
    <citation type="submission" date="2021-06" db="EMBL/GenBank/DDBJ databases">
        <title>A haploid diamondback moth (Plutella xylostella L.) genome assembly resolves 31 chromosomes and identifies a diamide resistance mutation.</title>
        <authorList>
            <person name="Ward C.M."/>
            <person name="Perry K.D."/>
            <person name="Baker G."/>
            <person name="Powis K."/>
            <person name="Heckel D.G."/>
            <person name="Baxter S.W."/>
        </authorList>
    </citation>
    <scope>NUCLEOTIDE SEQUENCE [LARGE SCALE GENOMIC DNA]</scope>
    <source>
        <strain evidence="6 7">LV</strain>
        <tissue evidence="6">Single pupa</tissue>
    </source>
</reference>
<dbReference type="InterPro" id="IPR001314">
    <property type="entry name" value="Peptidase_S1A"/>
</dbReference>
<sequence>MAQHIVWLSIFSLLFFIELCPTEKLEPVSKRIKRWNIENWNGYPNTPSNFGYRSGPNPTTRPDYNVHVHIHHAPEPTLYQPPSQQYNNEDYERGFHHGFYHGLTYHRLVSHHPSSQDYHNFPQTTERNDANRPSGNMNPIPLISTKDFYGRPVEDEIKGFLSNVKLDARNVTEKPLKFNNKPETSTQIEKELNIKDKNNTKANKDANDDIVNYWLNYPLTPITGIENSEKVVVKESEMKKKRILVDLKDVYLNTDPPAENPCDDYDPMIPNFYVEGSKINAIKCREFVWEARKNELRQPRGAACQKKKDWEAGVFGISVVGGEEAEIADYPHMGAIGWKAIDDTNGLWVFKCGCTLISHNFVLTAAHCTHVPVDSTIAESDPKIVRLGDNNIYEKTSDDEETAIDVKIIRIIVHPNYAAPKKYYDIALMELEKAVAFSTVIRPACLWNDEDTSKLPHQPTVTGWGVVDSATKTTSPTLQVAKLSVIDRETCDKLLKKTCNRNFCGTEEHQLCGGNLTGGVDTCQGDSGGPFQVQLDLPEDMSGSMHYVFGITSFGIGCGRANTPAVYTRVSYFTDWIDEIVWPKEVPILEEYLPDSRRNIENWNRDTPPSNWGYNGAQNPPPRPNYNVHVHIHHAPDQEFYQQPSQQYNTQEDYERGFHHGFSHGLSYLKMLPQATIDGHNHHNPVSVMNERDDGYRPGGGKNMNPIPLNLNEKLKTTTEKYWSHILPNSKKIEPLKLNGKPKTSPEIEKNKKTEVKEETKHKTTKNPDDNINRILINKTLTPITNIKKPSTTEKVFMKESEKNNKTQVLSLQDVYLNTELPSEDPCEDYDPMWPDFNAPGKGYFETLCKDFIWEARRNELREYRAAACKKNKEIAEGLHTSAFEGDDDDDISEFPHMGAIGWKAIDDTDGLWVFKCGCTLISYKFVLTAAHCTHIPVDSTIAEPDPKIVRLGSQNIIEKNSDGKSDFKIINIVVANHYRAPKKYDDVAVMELEKEVEISTRIRPACLWTTTFLANELPLKPKTVTGWGAVEFANKITTPKIEVTELDVIDLDDCDKLVKSSCTRDFCKLRGTQICGRNLTGGGINNCPGDSGGAFQVELDLPKHMSGKMYHVFGVNSFGFECGEPNRPVVFSRVFLWADWIVEVIEPREISIKDALDNIAANIRKNLLNQIRDGVKQLFKVDEGVRPVAAM</sequence>
<feature type="compositionally biased region" description="Basic and acidic residues" evidence="3">
    <location>
        <begin position="744"/>
        <end position="770"/>
    </location>
</feature>
<keyword evidence="4" id="KW-0732">Signal</keyword>
<evidence type="ECO:0000313" key="7">
    <source>
        <dbReference type="Proteomes" id="UP000823941"/>
    </source>
</evidence>
<keyword evidence="1" id="KW-1015">Disulfide bond</keyword>
<dbReference type="Proteomes" id="UP000823941">
    <property type="component" value="Chromosome 21"/>
</dbReference>
<comment type="caution">
    <text evidence="6">The sequence shown here is derived from an EMBL/GenBank/DDBJ whole genome shotgun (WGS) entry which is preliminary data.</text>
</comment>
<dbReference type="InterPro" id="IPR009003">
    <property type="entry name" value="Peptidase_S1_PA"/>
</dbReference>
<feature type="region of interest" description="Disordered" evidence="3">
    <location>
        <begin position="734"/>
        <end position="770"/>
    </location>
</feature>
<evidence type="ECO:0000256" key="4">
    <source>
        <dbReference type="SAM" id="SignalP"/>
    </source>
</evidence>
<gene>
    <name evidence="6" type="ORF">JYU34_016091</name>
</gene>
<dbReference type="PROSITE" id="PS00134">
    <property type="entry name" value="TRYPSIN_HIS"/>
    <property type="match status" value="2"/>
</dbReference>
<feature type="chain" id="PRO_5046105840" description="Peptidase S1 domain-containing protein" evidence="4">
    <location>
        <begin position="23"/>
        <end position="1192"/>
    </location>
</feature>
<dbReference type="Gene3D" id="2.40.10.10">
    <property type="entry name" value="Trypsin-like serine proteases"/>
    <property type="match status" value="3"/>
</dbReference>
<dbReference type="PRINTS" id="PR00722">
    <property type="entry name" value="CHYMOTRYPSIN"/>
</dbReference>
<dbReference type="InterPro" id="IPR018114">
    <property type="entry name" value="TRYPSIN_HIS"/>
</dbReference>
<evidence type="ECO:0000256" key="3">
    <source>
        <dbReference type="SAM" id="MobiDB-lite"/>
    </source>
</evidence>
<protein>
    <recommendedName>
        <fullName evidence="5">Peptidase S1 domain-containing protein</fullName>
    </recommendedName>
</protein>
<dbReference type="PROSITE" id="PS00135">
    <property type="entry name" value="TRYPSIN_SER"/>
    <property type="match status" value="1"/>
</dbReference>
<proteinExistence type="predicted"/>
<dbReference type="PANTHER" id="PTHR24260:SF147">
    <property type="entry name" value="EG:BACR7A4.3 PROTEIN-RELATED"/>
    <property type="match status" value="1"/>
</dbReference>
<dbReference type="PROSITE" id="PS50240">
    <property type="entry name" value="TRYPSIN_DOM"/>
    <property type="match status" value="2"/>
</dbReference>
<dbReference type="InterPro" id="IPR043504">
    <property type="entry name" value="Peptidase_S1_PA_chymotrypsin"/>
</dbReference>
<feature type="domain" description="Peptidase S1" evidence="5">
    <location>
        <begin position="875"/>
        <end position="1147"/>
    </location>
</feature>
<organism evidence="6 7">
    <name type="scientific">Plutella xylostella</name>
    <name type="common">Diamondback moth</name>
    <name type="synonym">Plutella maculipennis</name>
    <dbReference type="NCBI Taxonomy" id="51655"/>
    <lineage>
        <taxon>Eukaryota</taxon>
        <taxon>Metazoa</taxon>
        <taxon>Ecdysozoa</taxon>
        <taxon>Arthropoda</taxon>
        <taxon>Hexapoda</taxon>
        <taxon>Insecta</taxon>
        <taxon>Pterygota</taxon>
        <taxon>Neoptera</taxon>
        <taxon>Endopterygota</taxon>
        <taxon>Lepidoptera</taxon>
        <taxon>Glossata</taxon>
        <taxon>Ditrysia</taxon>
        <taxon>Yponomeutoidea</taxon>
        <taxon>Plutellidae</taxon>
        <taxon>Plutella</taxon>
    </lineage>
</organism>
<dbReference type="EMBL" id="JAHIBW010000021">
    <property type="protein sequence ID" value="KAG7300464.1"/>
    <property type="molecule type" value="Genomic_DNA"/>
</dbReference>
<keyword evidence="2" id="KW-0720">Serine protease</keyword>
<feature type="signal peptide" evidence="4">
    <location>
        <begin position="1"/>
        <end position="22"/>
    </location>
</feature>
<dbReference type="Pfam" id="PF00089">
    <property type="entry name" value="Trypsin"/>
    <property type="match status" value="2"/>
</dbReference>
<keyword evidence="2" id="KW-0645">Protease</keyword>
<dbReference type="InterPro" id="IPR051333">
    <property type="entry name" value="CLIP_Serine_Protease"/>
</dbReference>
<evidence type="ECO:0000256" key="2">
    <source>
        <dbReference type="RuleBase" id="RU363034"/>
    </source>
</evidence>
<accession>A0ABQ7Q5E1</accession>
<dbReference type="SUPFAM" id="SSF50494">
    <property type="entry name" value="Trypsin-like serine proteases"/>
    <property type="match status" value="2"/>
</dbReference>
<keyword evidence="2" id="KW-0378">Hydrolase</keyword>
<evidence type="ECO:0000313" key="6">
    <source>
        <dbReference type="EMBL" id="KAG7300464.1"/>
    </source>
</evidence>
<dbReference type="PANTHER" id="PTHR24260">
    <property type="match status" value="1"/>
</dbReference>
<evidence type="ECO:0000256" key="1">
    <source>
        <dbReference type="ARBA" id="ARBA00023157"/>
    </source>
</evidence>
<feature type="domain" description="Peptidase S1" evidence="5">
    <location>
        <begin position="319"/>
        <end position="582"/>
    </location>
</feature>
<keyword evidence="7" id="KW-1185">Reference proteome</keyword>